<evidence type="ECO:0000256" key="1">
    <source>
        <dbReference type="SAM" id="MobiDB-lite"/>
    </source>
</evidence>
<dbReference type="AlphaFoldDB" id="F8PQJ1"/>
<dbReference type="EMBL" id="GL945477">
    <property type="protein sequence ID" value="EGO02239.1"/>
    <property type="molecule type" value="Genomic_DNA"/>
</dbReference>
<reference evidence="3" key="1">
    <citation type="journal article" date="2011" name="Science">
        <title>The plant cell wall-decomposing machinery underlies the functional diversity of forest fungi.</title>
        <authorList>
            <person name="Eastwood D.C."/>
            <person name="Floudas D."/>
            <person name="Binder M."/>
            <person name="Majcherczyk A."/>
            <person name="Schneider P."/>
            <person name="Aerts A."/>
            <person name="Asiegbu F.O."/>
            <person name="Baker S.E."/>
            <person name="Barry K."/>
            <person name="Bendiksby M."/>
            <person name="Blumentritt M."/>
            <person name="Coutinho P.M."/>
            <person name="Cullen D."/>
            <person name="de Vries R.P."/>
            <person name="Gathman A."/>
            <person name="Goodell B."/>
            <person name="Henrissat B."/>
            <person name="Ihrmark K."/>
            <person name="Kauserud H."/>
            <person name="Kohler A."/>
            <person name="LaButti K."/>
            <person name="Lapidus A."/>
            <person name="Lavin J.L."/>
            <person name="Lee Y.-H."/>
            <person name="Lindquist E."/>
            <person name="Lilly W."/>
            <person name="Lucas S."/>
            <person name="Morin E."/>
            <person name="Murat C."/>
            <person name="Oguiza J.A."/>
            <person name="Park J."/>
            <person name="Pisabarro A.G."/>
            <person name="Riley R."/>
            <person name="Rosling A."/>
            <person name="Salamov A."/>
            <person name="Schmidt O."/>
            <person name="Schmutz J."/>
            <person name="Skrede I."/>
            <person name="Stenlid J."/>
            <person name="Wiebenga A."/>
            <person name="Xie X."/>
            <person name="Kuees U."/>
            <person name="Hibbett D.S."/>
            <person name="Hoffmeister D."/>
            <person name="Hoegberg N."/>
            <person name="Martin F."/>
            <person name="Grigoriev I.V."/>
            <person name="Watkinson S.C."/>
        </authorList>
    </citation>
    <scope>NUCLEOTIDE SEQUENCE [LARGE SCALE GENOMIC DNA]</scope>
    <source>
        <strain evidence="3">strain S7.3</strain>
    </source>
</reference>
<feature type="compositionally biased region" description="Polar residues" evidence="1">
    <location>
        <begin position="1"/>
        <end position="17"/>
    </location>
</feature>
<name>F8PQJ1_SERL3</name>
<dbReference type="InParanoid" id="F8PQJ1"/>
<dbReference type="HOGENOM" id="CLU_013871_2_2_1"/>
<dbReference type="OrthoDB" id="4062651at2759"/>
<dbReference type="OMA" id="HIRNATC"/>
<feature type="region of interest" description="Disordered" evidence="1">
    <location>
        <begin position="1"/>
        <end position="25"/>
    </location>
</feature>
<evidence type="ECO:0008006" key="4">
    <source>
        <dbReference type="Google" id="ProtNLM"/>
    </source>
</evidence>
<organism evidence="3">
    <name type="scientific">Serpula lacrymans var. lacrymans (strain S7.3)</name>
    <name type="common">Dry rot fungus</name>
    <dbReference type="NCBI Taxonomy" id="936435"/>
    <lineage>
        <taxon>Eukaryota</taxon>
        <taxon>Fungi</taxon>
        <taxon>Dikarya</taxon>
        <taxon>Basidiomycota</taxon>
        <taxon>Agaricomycotina</taxon>
        <taxon>Agaricomycetes</taxon>
        <taxon>Agaricomycetidae</taxon>
        <taxon>Boletales</taxon>
        <taxon>Coniophorineae</taxon>
        <taxon>Serpulaceae</taxon>
        <taxon>Serpula</taxon>
    </lineage>
</organism>
<evidence type="ECO:0000313" key="2">
    <source>
        <dbReference type="EMBL" id="EGO02239.1"/>
    </source>
</evidence>
<dbReference type="SUPFAM" id="SSF56112">
    <property type="entry name" value="Protein kinase-like (PK-like)"/>
    <property type="match status" value="1"/>
</dbReference>
<gene>
    <name evidence="2" type="ORF">SERLA73DRAFT_178089</name>
</gene>
<evidence type="ECO:0000313" key="3">
    <source>
        <dbReference type="Proteomes" id="UP000008063"/>
    </source>
</evidence>
<keyword evidence="3" id="KW-1185">Reference proteome</keyword>
<proteinExistence type="predicted"/>
<dbReference type="Proteomes" id="UP000008063">
    <property type="component" value="Unassembled WGS sequence"/>
</dbReference>
<sequence length="378" mass="42142">MNKTLTGKSPSANTKSANYHAHQEQETPFLDGRYAKPNACNASLHPPSDIIGHTVKLMEVASQISTTEICREKLTQRYLTDILCRGFGQGVNFNRTSSDHLVVATRSVNPAEIAAVALVEEEKAELGWGGDPSIQGSFSYLQFWAGADHEHIRNATCCPSFIIGIGGPWVVILGAVITSSPIIQRLTDYLWLGHSRVIDDSYALRLAHILYSLQLAMCTLNEYYMNFTPPSPAERKYPHRLLASKGMAPQLWHCGPIWHGSERSYGELQTVVTEYVEGQTAASKYSGRSIPETVREFVRRAATCLADNLMVHGDLRRPNIFVVKNEEEKVMIIDFDWAGKDGVVRYPLHLSRGVQWAEGVEDYGLIKIEHDAAMVNRL</sequence>
<protein>
    <recommendedName>
        <fullName evidence="4">Aminoglycoside phosphotransferase domain-containing protein</fullName>
    </recommendedName>
</protein>
<accession>F8PQJ1</accession>
<dbReference type="InterPro" id="IPR011009">
    <property type="entry name" value="Kinase-like_dom_sf"/>
</dbReference>